<dbReference type="PANTHER" id="PTHR43212">
    <property type="entry name" value="QUERCETIN 2,3-DIOXYGENASE"/>
    <property type="match status" value="1"/>
</dbReference>
<dbReference type="EMBL" id="JBFRYB010000001">
    <property type="protein sequence ID" value="MEX1664698.1"/>
    <property type="molecule type" value="Genomic_DNA"/>
</dbReference>
<dbReference type="Pfam" id="PF17954">
    <property type="entry name" value="Pirin_C_2"/>
    <property type="match status" value="1"/>
</dbReference>
<protein>
    <submittedName>
        <fullName evidence="5">Pirin family protein</fullName>
    </submittedName>
</protein>
<name>A0ABV3TSX1_9GAMM</name>
<comment type="caution">
    <text evidence="5">The sequence shown here is derived from an EMBL/GenBank/DDBJ whole genome shotgun (WGS) entry which is preliminary data.</text>
</comment>
<gene>
    <name evidence="5" type="ORF">AB4875_04305</name>
</gene>
<dbReference type="Pfam" id="PF02678">
    <property type="entry name" value="Pirin"/>
    <property type="match status" value="1"/>
</dbReference>
<keyword evidence="6" id="KW-1185">Reference proteome</keyword>
<proteinExistence type="inferred from homology"/>
<dbReference type="PIRSF" id="PIRSF006232">
    <property type="entry name" value="Pirin"/>
    <property type="match status" value="1"/>
</dbReference>
<feature type="domain" description="Quercetin 2,3-dioxygenase C-terminal cupin" evidence="4">
    <location>
        <begin position="143"/>
        <end position="229"/>
    </location>
</feature>
<dbReference type="Proteomes" id="UP001557484">
    <property type="component" value="Unassembled WGS sequence"/>
</dbReference>
<evidence type="ECO:0000259" key="4">
    <source>
        <dbReference type="Pfam" id="PF17954"/>
    </source>
</evidence>
<evidence type="ECO:0000259" key="3">
    <source>
        <dbReference type="Pfam" id="PF02678"/>
    </source>
</evidence>
<dbReference type="SUPFAM" id="SSF51182">
    <property type="entry name" value="RmlC-like cupins"/>
    <property type="match status" value="1"/>
</dbReference>
<evidence type="ECO:0000313" key="6">
    <source>
        <dbReference type="Proteomes" id="UP001557484"/>
    </source>
</evidence>
<evidence type="ECO:0000256" key="1">
    <source>
        <dbReference type="ARBA" id="ARBA00008416"/>
    </source>
</evidence>
<dbReference type="RefSeq" id="WP_368374818.1">
    <property type="nucleotide sequence ID" value="NZ_JBFRYB010000001.1"/>
</dbReference>
<dbReference type="InterPro" id="IPR041602">
    <property type="entry name" value="Quercetinase_C"/>
</dbReference>
<dbReference type="PANTHER" id="PTHR43212:SF3">
    <property type="entry name" value="QUERCETIN 2,3-DIOXYGENASE"/>
    <property type="match status" value="1"/>
</dbReference>
<dbReference type="InterPro" id="IPR012093">
    <property type="entry name" value="Pirin"/>
</dbReference>
<comment type="similarity">
    <text evidence="1 2">Belongs to the pirin family.</text>
</comment>
<feature type="domain" description="Pirin N-terminal" evidence="3">
    <location>
        <begin position="9"/>
        <end position="119"/>
    </location>
</feature>
<dbReference type="CDD" id="cd02910">
    <property type="entry name" value="cupin_Yhhw_N"/>
    <property type="match status" value="1"/>
</dbReference>
<dbReference type="InterPro" id="IPR003829">
    <property type="entry name" value="Pirin_N_dom"/>
</dbReference>
<dbReference type="InterPro" id="IPR014710">
    <property type="entry name" value="RmlC-like_jellyroll"/>
</dbReference>
<evidence type="ECO:0000256" key="2">
    <source>
        <dbReference type="RuleBase" id="RU003457"/>
    </source>
</evidence>
<reference evidence="5 6" key="1">
    <citation type="journal article" date="2011" name="Int. J. Syst. Evol. Microbiol.">
        <title>Zhongshania antarctica gen. nov., sp. nov. and Zhongshania guokunii sp. nov., gammaproteobacteria respectively isolated from coastal attached (fast) ice and surface seawater of the Antarctic.</title>
        <authorList>
            <person name="Li H.J."/>
            <person name="Zhang X.Y."/>
            <person name="Chen C.X."/>
            <person name="Zhang Y.J."/>
            <person name="Gao Z.M."/>
            <person name="Yu Y."/>
            <person name="Chen X.L."/>
            <person name="Chen B."/>
            <person name="Zhang Y.Z."/>
        </authorList>
    </citation>
    <scope>NUCLEOTIDE SEQUENCE [LARGE SCALE GENOMIC DNA]</scope>
    <source>
        <strain evidence="5 6">R06B22</strain>
    </source>
</reference>
<evidence type="ECO:0000313" key="5">
    <source>
        <dbReference type="EMBL" id="MEX1664698.1"/>
    </source>
</evidence>
<organism evidence="5 6">
    <name type="scientific">Zhongshania arctica</name>
    <dbReference type="NCBI Taxonomy" id="3238302"/>
    <lineage>
        <taxon>Bacteria</taxon>
        <taxon>Pseudomonadati</taxon>
        <taxon>Pseudomonadota</taxon>
        <taxon>Gammaproteobacteria</taxon>
        <taxon>Cellvibrionales</taxon>
        <taxon>Spongiibacteraceae</taxon>
        <taxon>Zhongshania</taxon>
    </lineage>
</organism>
<dbReference type="InterPro" id="IPR011051">
    <property type="entry name" value="RmlC_Cupin_sf"/>
</dbReference>
<dbReference type="Gene3D" id="2.60.120.10">
    <property type="entry name" value="Jelly Rolls"/>
    <property type="match status" value="2"/>
</dbReference>
<accession>A0ABV3TSX1</accession>
<sequence>MHYFRSAGQRGHASFGWLDSHHSFSFGSYYDPEHMGVSVLRVINDDTVVEGAGFDTHGHRDMEIISYVLEGSVAHVDSMGHRRTVSSGEVQRMSAGSGVTHSEFNASATEKLRFLQIWLRPNVKGIKPEYEQARIPQSKTLTLLVSHDGRDGSLMMHQDASIYRLRLQQNEGSPILLSEGRVGYLHVVSGGAELDDSVLSAGDGLGVYQARELEIIAKSDNFEALWFDLPPEEK</sequence>